<evidence type="ECO:0000313" key="2">
    <source>
        <dbReference type="Proteomes" id="UP000308600"/>
    </source>
</evidence>
<dbReference type="EMBL" id="ML208311">
    <property type="protein sequence ID" value="TFK70560.1"/>
    <property type="molecule type" value="Genomic_DNA"/>
</dbReference>
<name>A0ACD3AXV6_9AGAR</name>
<organism evidence="1 2">
    <name type="scientific">Pluteus cervinus</name>
    <dbReference type="NCBI Taxonomy" id="181527"/>
    <lineage>
        <taxon>Eukaryota</taxon>
        <taxon>Fungi</taxon>
        <taxon>Dikarya</taxon>
        <taxon>Basidiomycota</taxon>
        <taxon>Agaricomycotina</taxon>
        <taxon>Agaricomycetes</taxon>
        <taxon>Agaricomycetidae</taxon>
        <taxon>Agaricales</taxon>
        <taxon>Pluteineae</taxon>
        <taxon>Pluteaceae</taxon>
        <taxon>Pluteus</taxon>
    </lineage>
</organism>
<protein>
    <submittedName>
        <fullName evidence="1">Uncharacterized protein</fullName>
    </submittedName>
</protein>
<proteinExistence type="predicted"/>
<evidence type="ECO:0000313" key="1">
    <source>
        <dbReference type="EMBL" id="TFK70560.1"/>
    </source>
</evidence>
<accession>A0ACD3AXV6</accession>
<gene>
    <name evidence="1" type="ORF">BDN72DRAFT_887930</name>
</gene>
<dbReference type="Proteomes" id="UP000308600">
    <property type="component" value="Unassembled WGS sequence"/>
</dbReference>
<sequence length="318" mass="34481">MAHAMVSLLFVSLFVAPFQLVSAGTILYDGRAPLSLKSADLDASNDPFLTGVKGTEAASHYTAFLGHSVPATPLWNKLSRVPLEQAVSVTIDNSSVFYPGGNNPQFGFRRTELIAQKNKDHSGLNQVLEVGTTVFHFSIKKDLTRPLNYDHEYQIVFIEPNDGTHVFGVQLGSPFTNPTGRLPAKDAHSFKVLDHSLNVLFTTPFLPETWHNFAVQVDWDNRTLAVFFSKDGAPLKPVTKVVPNPTVQPGAAGQGDFHVGVLKLPLVDPADTPANQGDVVHHGTQEGSTEGLFYSGIFVEDVKGGVTVAPRNFVKPLV</sequence>
<reference evidence="1 2" key="1">
    <citation type="journal article" date="2019" name="Nat. Ecol. Evol.">
        <title>Megaphylogeny resolves global patterns of mushroom evolution.</title>
        <authorList>
            <person name="Varga T."/>
            <person name="Krizsan K."/>
            <person name="Foldi C."/>
            <person name="Dima B."/>
            <person name="Sanchez-Garcia M."/>
            <person name="Sanchez-Ramirez S."/>
            <person name="Szollosi G.J."/>
            <person name="Szarkandi J.G."/>
            <person name="Papp V."/>
            <person name="Albert L."/>
            <person name="Andreopoulos W."/>
            <person name="Angelini C."/>
            <person name="Antonin V."/>
            <person name="Barry K.W."/>
            <person name="Bougher N.L."/>
            <person name="Buchanan P."/>
            <person name="Buyck B."/>
            <person name="Bense V."/>
            <person name="Catcheside P."/>
            <person name="Chovatia M."/>
            <person name="Cooper J."/>
            <person name="Damon W."/>
            <person name="Desjardin D."/>
            <person name="Finy P."/>
            <person name="Geml J."/>
            <person name="Haridas S."/>
            <person name="Hughes K."/>
            <person name="Justo A."/>
            <person name="Karasinski D."/>
            <person name="Kautmanova I."/>
            <person name="Kiss B."/>
            <person name="Kocsube S."/>
            <person name="Kotiranta H."/>
            <person name="LaButti K.M."/>
            <person name="Lechner B.E."/>
            <person name="Liimatainen K."/>
            <person name="Lipzen A."/>
            <person name="Lukacs Z."/>
            <person name="Mihaltcheva S."/>
            <person name="Morgado L.N."/>
            <person name="Niskanen T."/>
            <person name="Noordeloos M.E."/>
            <person name="Ohm R.A."/>
            <person name="Ortiz-Santana B."/>
            <person name="Ovrebo C."/>
            <person name="Racz N."/>
            <person name="Riley R."/>
            <person name="Savchenko A."/>
            <person name="Shiryaev A."/>
            <person name="Soop K."/>
            <person name="Spirin V."/>
            <person name="Szebenyi C."/>
            <person name="Tomsovsky M."/>
            <person name="Tulloss R.E."/>
            <person name="Uehling J."/>
            <person name="Grigoriev I.V."/>
            <person name="Vagvolgyi C."/>
            <person name="Papp T."/>
            <person name="Martin F.M."/>
            <person name="Miettinen O."/>
            <person name="Hibbett D.S."/>
            <person name="Nagy L.G."/>
        </authorList>
    </citation>
    <scope>NUCLEOTIDE SEQUENCE [LARGE SCALE GENOMIC DNA]</scope>
    <source>
        <strain evidence="1 2">NL-1719</strain>
    </source>
</reference>
<keyword evidence="2" id="KW-1185">Reference proteome</keyword>